<dbReference type="EMBL" id="DVOD01000026">
    <property type="protein sequence ID" value="HIU92185.1"/>
    <property type="molecule type" value="Genomic_DNA"/>
</dbReference>
<evidence type="ECO:0000256" key="7">
    <source>
        <dbReference type="ARBA" id="ARBA00047428"/>
    </source>
</evidence>
<dbReference type="InterPro" id="IPR011914">
    <property type="entry name" value="RfaE_dom_II"/>
</dbReference>
<comment type="caution">
    <text evidence="9">The sequence shown here is derived from an EMBL/GenBank/DDBJ whole genome shotgun (WGS) entry which is preliminary data.</text>
</comment>
<dbReference type="InterPro" id="IPR004821">
    <property type="entry name" value="Cyt_trans-like"/>
</dbReference>
<keyword evidence="2" id="KW-0808">Transferase</keyword>
<proteinExistence type="predicted"/>
<keyword evidence="5" id="KW-0067">ATP-binding</keyword>
<dbReference type="Pfam" id="PF01467">
    <property type="entry name" value="CTP_transf_like"/>
    <property type="match status" value="1"/>
</dbReference>
<feature type="domain" description="Cytidyltransferase-like" evidence="8">
    <location>
        <begin position="27"/>
        <end position="129"/>
    </location>
</feature>
<keyword evidence="3 9" id="KW-0548">Nucleotidyltransferase</keyword>
<evidence type="ECO:0000256" key="4">
    <source>
        <dbReference type="ARBA" id="ARBA00022741"/>
    </source>
</evidence>
<dbReference type="InterPro" id="IPR050385">
    <property type="entry name" value="Archaeal_FAD_synthase"/>
</dbReference>
<reference evidence="9" key="2">
    <citation type="journal article" date="2021" name="PeerJ">
        <title>Extensive microbial diversity within the chicken gut microbiome revealed by metagenomics and culture.</title>
        <authorList>
            <person name="Gilroy R."/>
            <person name="Ravi A."/>
            <person name="Getino M."/>
            <person name="Pursley I."/>
            <person name="Horton D.L."/>
            <person name="Alikhan N.F."/>
            <person name="Baker D."/>
            <person name="Gharbi K."/>
            <person name="Hall N."/>
            <person name="Watson M."/>
            <person name="Adriaenssens E.M."/>
            <person name="Foster-Nyarko E."/>
            <person name="Jarju S."/>
            <person name="Secka A."/>
            <person name="Antonio M."/>
            <person name="Oren A."/>
            <person name="Chaudhuri R.R."/>
            <person name="La Ragione R."/>
            <person name="Hildebrand F."/>
            <person name="Pallen M.J."/>
        </authorList>
    </citation>
    <scope>NUCLEOTIDE SEQUENCE</scope>
    <source>
        <strain evidence="9">CHK154-7741</strain>
    </source>
</reference>
<dbReference type="SUPFAM" id="SSF52374">
    <property type="entry name" value="Nucleotidylyl transferase"/>
    <property type="match status" value="1"/>
</dbReference>
<evidence type="ECO:0000259" key="8">
    <source>
        <dbReference type="Pfam" id="PF01467"/>
    </source>
</evidence>
<accession>A0A9D1SQZ6</accession>
<dbReference type="GO" id="GO:0005524">
    <property type="term" value="F:ATP binding"/>
    <property type="evidence" value="ECO:0007669"/>
    <property type="project" value="UniProtKB-KW"/>
</dbReference>
<dbReference type="NCBIfam" id="TIGR00125">
    <property type="entry name" value="cyt_tran_rel"/>
    <property type="match status" value="1"/>
</dbReference>
<evidence type="ECO:0000313" key="9">
    <source>
        <dbReference type="EMBL" id="HIU92185.1"/>
    </source>
</evidence>
<dbReference type="Gene3D" id="3.40.50.620">
    <property type="entry name" value="HUPs"/>
    <property type="match status" value="1"/>
</dbReference>
<dbReference type="InterPro" id="IPR014729">
    <property type="entry name" value="Rossmann-like_a/b/a_fold"/>
</dbReference>
<keyword evidence="6" id="KW-0119">Carbohydrate metabolism</keyword>
<keyword evidence="4" id="KW-0547">Nucleotide-binding</keyword>
<dbReference type="EC" id="2.7.7.70" evidence="1"/>
<dbReference type="GO" id="GO:0005975">
    <property type="term" value="P:carbohydrate metabolic process"/>
    <property type="evidence" value="ECO:0007669"/>
    <property type="project" value="InterPro"/>
</dbReference>
<gene>
    <name evidence="9" type="primary">rfaE2</name>
    <name evidence="9" type="ORF">IAD26_03505</name>
</gene>
<evidence type="ECO:0000256" key="3">
    <source>
        <dbReference type="ARBA" id="ARBA00022695"/>
    </source>
</evidence>
<name>A0A9D1SQZ6_9CLOT</name>
<comment type="catalytic activity">
    <reaction evidence="7">
        <text>D-glycero-beta-D-manno-heptose 1-phosphate + ATP + H(+) = ADP-D-glycero-beta-D-manno-heptose + diphosphate</text>
        <dbReference type="Rhea" id="RHEA:27465"/>
        <dbReference type="ChEBI" id="CHEBI:15378"/>
        <dbReference type="ChEBI" id="CHEBI:30616"/>
        <dbReference type="ChEBI" id="CHEBI:33019"/>
        <dbReference type="ChEBI" id="CHEBI:59967"/>
        <dbReference type="ChEBI" id="CHEBI:61593"/>
        <dbReference type="EC" id="2.7.7.70"/>
    </reaction>
</comment>
<evidence type="ECO:0000256" key="5">
    <source>
        <dbReference type="ARBA" id="ARBA00022840"/>
    </source>
</evidence>
<evidence type="ECO:0000313" key="10">
    <source>
        <dbReference type="Proteomes" id="UP000886748"/>
    </source>
</evidence>
<dbReference type="Proteomes" id="UP000886748">
    <property type="component" value="Unassembled WGS sequence"/>
</dbReference>
<evidence type="ECO:0000256" key="2">
    <source>
        <dbReference type="ARBA" id="ARBA00022679"/>
    </source>
</evidence>
<sequence length="160" mass="17558">MGQIVKREDLPQLLNDLKTQGKTVVTTNGCFDILHVGHVRYLQKTKTFADKMIVCLNSDVSVKKIKGPDRPINNENDRAEILCALACVDYVVLFDESSPEGLLGEIKPDVHTKGADYTLETLPEAKIILANGGRVEFISFVEGKSTTNVIKKIGAQGICK</sequence>
<dbReference type="AlphaFoldDB" id="A0A9D1SQZ6"/>
<protein>
    <recommendedName>
        <fullName evidence="1">D-glycero-beta-D-manno-heptose 1-phosphate adenylyltransferase</fullName>
        <ecNumber evidence="1">2.7.7.70</ecNumber>
    </recommendedName>
</protein>
<dbReference type="NCBIfam" id="TIGR02199">
    <property type="entry name" value="rfaE_dom_II"/>
    <property type="match status" value="1"/>
</dbReference>
<evidence type="ECO:0000256" key="6">
    <source>
        <dbReference type="ARBA" id="ARBA00023277"/>
    </source>
</evidence>
<organism evidence="9 10">
    <name type="scientific">Candidatus Limenecus avicola</name>
    <dbReference type="NCBI Taxonomy" id="2840847"/>
    <lineage>
        <taxon>Bacteria</taxon>
        <taxon>Bacillati</taxon>
        <taxon>Bacillota</taxon>
        <taxon>Clostridia</taxon>
        <taxon>Eubacteriales</taxon>
        <taxon>Clostridiaceae</taxon>
        <taxon>Clostridiaceae incertae sedis</taxon>
        <taxon>Candidatus Limenecus</taxon>
    </lineage>
</organism>
<dbReference type="PANTHER" id="PTHR43793:SF2">
    <property type="entry name" value="BIFUNCTIONAL PROTEIN HLDE"/>
    <property type="match status" value="1"/>
</dbReference>
<dbReference type="GO" id="GO:0016773">
    <property type="term" value="F:phosphotransferase activity, alcohol group as acceptor"/>
    <property type="evidence" value="ECO:0007669"/>
    <property type="project" value="InterPro"/>
</dbReference>
<dbReference type="GO" id="GO:0016779">
    <property type="term" value="F:nucleotidyltransferase activity"/>
    <property type="evidence" value="ECO:0007669"/>
    <property type="project" value="UniProtKB-KW"/>
</dbReference>
<dbReference type="PANTHER" id="PTHR43793">
    <property type="entry name" value="FAD SYNTHASE"/>
    <property type="match status" value="1"/>
</dbReference>
<reference evidence="9" key="1">
    <citation type="submission" date="2020-10" db="EMBL/GenBank/DDBJ databases">
        <authorList>
            <person name="Gilroy R."/>
        </authorList>
    </citation>
    <scope>NUCLEOTIDE SEQUENCE</scope>
    <source>
        <strain evidence="9">CHK154-7741</strain>
    </source>
</reference>
<evidence type="ECO:0000256" key="1">
    <source>
        <dbReference type="ARBA" id="ARBA00012519"/>
    </source>
</evidence>